<evidence type="ECO:0000313" key="2">
    <source>
        <dbReference type="Proteomes" id="UP001224890"/>
    </source>
</evidence>
<accession>A0AAJ0ASN7</accession>
<name>A0AAJ0ASN7_9PEZI</name>
<protein>
    <submittedName>
        <fullName evidence="1">Uncharacterized protein</fullName>
    </submittedName>
</protein>
<evidence type="ECO:0000313" key="1">
    <source>
        <dbReference type="EMBL" id="KAK1688231.1"/>
    </source>
</evidence>
<proteinExistence type="predicted"/>
<keyword evidence="2" id="KW-1185">Reference proteome</keyword>
<dbReference type="EMBL" id="JAHMHR010000012">
    <property type="protein sequence ID" value="KAK1688231.1"/>
    <property type="molecule type" value="Genomic_DNA"/>
</dbReference>
<dbReference type="AlphaFoldDB" id="A0AAJ0ASN7"/>
<organism evidence="1 2">
    <name type="scientific">Colletotrichum godetiae</name>
    <dbReference type="NCBI Taxonomy" id="1209918"/>
    <lineage>
        <taxon>Eukaryota</taxon>
        <taxon>Fungi</taxon>
        <taxon>Dikarya</taxon>
        <taxon>Ascomycota</taxon>
        <taxon>Pezizomycotina</taxon>
        <taxon>Sordariomycetes</taxon>
        <taxon>Hypocreomycetidae</taxon>
        <taxon>Glomerellales</taxon>
        <taxon>Glomerellaceae</taxon>
        <taxon>Colletotrichum</taxon>
        <taxon>Colletotrichum acutatum species complex</taxon>
    </lineage>
</organism>
<sequence>MRRLPICGFAGSSLLVQPCFPVHPSVATTIELCACDRTSREPPLPLRRDPTPETNCMACPSTDGFLGVASDPRNARHGAPCKLDVAPPCGFSVSCTDLPSTYEYALLLLPSSSLAA</sequence>
<comment type="caution">
    <text evidence="1">The sequence shown here is derived from an EMBL/GenBank/DDBJ whole genome shotgun (WGS) entry which is preliminary data.</text>
</comment>
<reference evidence="1" key="1">
    <citation type="submission" date="2021-06" db="EMBL/GenBank/DDBJ databases">
        <title>Comparative genomics, transcriptomics and evolutionary studies reveal genomic signatures of adaptation to plant cell wall in hemibiotrophic fungi.</title>
        <authorList>
            <consortium name="DOE Joint Genome Institute"/>
            <person name="Baroncelli R."/>
            <person name="Diaz J.F."/>
            <person name="Benocci T."/>
            <person name="Peng M."/>
            <person name="Battaglia E."/>
            <person name="Haridas S."/>
            <person name="Andreopoulos W."/>
            <person name="Labutti K."/>
            <person name="Pangilinan J."/>
            <person name="Floch G.L."/>
            <person name="Makela M.R."/>
            <person name="Henrissat B."/>
            <person name="Grigoriev I.V."/>
            <person name="Crouch J.A."/>
            <person name="De Vries R.P."/>
            <person name="Sukno S.A."/>
            <person name="Thon M.R."/>
        </authorList>
    </citation>
    <scope>NUCLEOTIDE SEQUENCE</scope>
    <source>
        <strain evidence="1">CBS 193.32</strain>
    </source>
</reference>
<dbReference type="RefSeq" id="XP_060431926.1">
    <property type="nucleotide sequence ID" value="XM_060572070.1"/>
</dbReference>
<dbReference type="GeneID" id="85456596"/>
<dbReference type="Proteomes" id="UP001224890">
    <property type="component" value="Unassembled WGS sequence"/>
</dbReference>
<gene>
    <name evidence="1" type="ORF">BDP55DRAFT_629837</name>
</gene>